<dbReference type="InterPro" id="IPR015422">
    <property type="entry name" value="PyrdxlP-dep_Trfase_small"/>
</dbReference>
<evidence type="ECO:0000256" key="1">
    <source>
        <dbReference type="ARBA" id="ARBA00022898"/>
    </source>
</evidence>
<evidence type="ECO:0000313" key="4">
    <source>
        <dbReference type="EMBL" id="GAA1519252.1"/>
    </source>
</evidence>
<dbReference type="InterPro" id="IPR015421">
    <property type="entry name" value="PyrdxlP-dep_Trfase_major"/>
</dbReference>
<keyword evidence="4" id="KW-0808">Transferase</keyword>
<comment type="similarity">
    <text evidence="2 3">Belongs to the DegT/DnrJ/EryC1 family.</text>
</comment>
<proteinExistence type="inferred from homology"/>
<comment type="caution">
    <text evidence="4">The sequence shown here is derived from an EMBL/GenBank/DDBJ whole genome shotgun (WGS) entry which is preliminary data.</text>
</comment>
<dbReference type="CDD" id="cd00616">
    <property type="entry name" value="AHBA_syn"/>
    <property type="match status" value="1"/>
</dbReference>
<dbReference type="InterPro" id="IPR015424">
    <property type="entry name" value="PyrdxlP-dep_Trfase"/>
</dbReference>
<organism evidence="4 5">
    <name type="scientific">Dactylosporangium maewongense</name>
    <dbReference type="NCBI Taxonomy" id="634393"/>
    <lineage>
        <taxon>Bacteria</taxon>
        <taxon>Bacillati</taxon>
        <taxon>Actinomycetota</taxon>
        <taxon>Actinomycetes</taxon>
        <taxon>Micromonosporales</taxon>
        <taxon>Micromonosporaceae</taxon>
        <taxon>Dactylosporangium</taxon>
    </lineage>
</organism>
<gene>
    <name evidence="4" type="ORF">GCM10009827_038170</name>
</gene>
<evidence type="ECO:0000313" key="5">
    <source>
        <dbReference type="Proteomes" id="UP001501470"/>
    </source>
</evidence>
<evidence type="ECO:0000256" key="2">
    <source>
        <dbReference type="ARBA" id="ARBA00037999"/>
    </source>
</evidence>
<keyword evidence="4" id="KW-0032">Aminotransferase</keyword>
<reference evidence="5" key="1">
    <citation type="journal article" date="2019" name="Int. J. Syst. Evol. Microbiol.">
        <title>The Global Catalogue of Microorganisms (GCM) 10K type strain sequencing project: providing services to taxonomists for standard genome sequencing and annotation.</title>
        <authorList>
            <consortium name="The Broad Institute Genomics Platform"/>
            <consortium name="The Broad Institute Genome Sequencing Center for Infectious Disease"/>
            <person name="Wu L."/>
            <person name="Ma J."/>
        </authorList>
    </citation>
    <scope>NUCLEOTIDE SEQUENCE [LARGE SCALE GENOMIC DNA]</scope>
    <source>
        <strain evidence="5">JCM 15933</strain>
    </source>
</reference>
<dbReference type="RefSeq" id="WP_344503315.1">
    <property type="nucleotide sequence ID" value="NZ_BAAAQD010000007.1"/>
</dbReference>
<keyword evidence="1 3" id="KW-0663">Pyridoxal phosphate</keyword>
<sequence length="370" mass="39048">MNDLAAHHAPLAGALTDAVRRVIDSGWFVLGREVAGFEEAFAAYCGVPHAVGVANGTDAIELALAGVGIGRGDRVALVANAGGYGTTALLALGAEPVYVDVDEDTATLDPALLDRETFDAVLVTHLYGRLADLPAILEVAARHGAPVVEDCAQAHGASRDGRRAGSWGDAAAFSFYPTKNLGALGDGGAVVTASAGVAERVRRLRQYGWDRKYHQVTGPARNSRLDEVQAAVLSVKLPHLDGWNAARVAVAARYRAAIRHPKLTLPEVDAPGHVGHLYVLRCADRDALSAHLRAHGVAHDVHYPLPDHRQPVHGDRFAGLELPATERLCAEVLSLPCHPELPAEQVDRVAAAVNAFGAGTENWKGQPCTP</sequence>
<protein>
    <submittedName>
        <fullName evidence="4">DegT/DnrJ/EryC1/StrS family aminotransferase</fullName>
    </submittedName>
</protein>
<dbReference type="Gene3D" id="3.40.640.10">
    <property type="entry name" value="Type I PLP-dependent aspartate aminotransferase-like (Major domain)"/>
    <property type="match status" value="1"/>
</dbReference>
<dbReference type="PIRSF" id="PIRSF000390">
    <property type="entry name" value="PLP_StrS"/>
    <property type="match status" value="1"/>
</dbReference>
<dbReference type="Proteomes" id="UP001501470">
    <property type="component" value="Unassembled WGS sequence"/>
</dbReference>
<dbReference type="SUPFAM" id="SSF53383">
    <property type="entry name" value="PLP-dependent transferases"/>
    <property type="match status" value="1"/>
</dbReference>
<dbReference type="EMBL" id="BAAAQD010000007">
    <property type="protein sequence ID" value="GAA1519252.1"/>
    <property type="molecule type" value="Genomic_DNA"/>
</dbReference>
<evidence type="ECO:0000256" key="3">
    <source>
        <dbReference type="RuleBase" id="RU004508"/>
    </source>
</evidence>
<dbReference type="Pfam" id="PF01041">
    <property type="entry name" value="DegT_DnrJ_EryC1"/>
    <property type="match status" value="1"/>
</dbReference>
<dbReference type="Gene3D" id="3.90.1150.10">
    <property type="entry name" value="Aspartate Aminotransferase, domain 1"/>
    <property type="match status" value="1"/>
</dbReference>
<accession>A0ABP4LCQ3</accession>
<keyword evidence="5" id="KW-1185">Reference proteome</keyword>
<name>A0ABP4LCQ3_9ACTN</name>
<dbReference type="InterPro" id="IPR000653">
    <property type="entry name" value="DegT/StrS_aminotransferase"/>
</dbReference>
<dbReference type="GO" id="GO:0008483">
    <property type="term" value="F:transaminase activity"/>
    <property type="evidence" value="ECO:0007669"/>
    <property type="project" value="UniProtKB-KW"/>
</dbReference>
<dbReference type="PANTHER" id="PTHR30244:SF36">
    <property type="entry name" value="3-OXO-GLUCOSE-6-PHOSPHATE:GLUTAMATE AMINOTRANSFERASE"/>
    <property type="match status" value="1"/>
</dbReference>
<dbReference type="PANTHER" id="PTHR30244">
    <property type="entry name" value="TRANSAMINASE"/>
    <property type="match status" value="1"/>
</dbReference>